<dbReference type="PRINTS" id="PR00039">
    <property type="entry name" value="HTHLYSR"/>
</dbReference>
<dbReference type="Pfam" id="PF03466">
    <property type="entry name" value="LysR_substrate"/>
    <property type="match status" value="1"/>
</dbReference>
<feature type="domain" description="HTH lysR-type" evidence="5">
    <location>
        <begin position="4"/>
        <end position="61"/>
    </location>
</feature>
<dbReference type="InterPro" id="IPR036388">
    <property type="entry name" value="WH-like_DNA-bd_sf"/>
</dbReference>
<dbReference type="PROSITE" id="PS50931">
    <property type="entry name" value="HTH_LYSR"/>
    <property type="match status" value="1"/>
</dbReference>
<comment type="similarity">
    <text evidence="1">Belongs to the LysR transcriptional regulatory family.</text>
</comment>
<organism evidence="6 7">
    <name type="scientific">Pseudomonas gingeri</name>
    <dbReference type="NCBI Taxonomy" id="117681"/>
    <lineage>
        <taxon>Bacteria</taxon>
        <taxon>Pseudomonadati</taxon>
        <taxon>Pseudomonadota</taxon>
        <taxon>Gammaproteobacteria</taxon>
        <taxon>Pseudomonadales</taxon>
        <taxon>Pseudomonadaceae</taxon>
        <taxon>Pseudomonas</taxon>
    </lineage>
</organism>
<dbReference type="SUPFAM" id="SSF53850">
    <property type="entry name" value="Periplasmic binding protein-like II"/>
    <property type="match status" value="1"/>
</dbReference>
<dbReference type="PANTHER" id="PTHR30579:SF7">
    <property type="entry name" value="HTH-TYPE TRANSCRIPTIONAL REGULATOR LRHA-RELATED"/>
    <property type="match status" value="1"/>
</dbReference>
<dbReference type="Gene3D" id="1.10.10.10">
    <property type="entry name" value="Winged helix-like DNA-binding domain superfamily/Winged helix DNA-binding domain"/>
    <property type="match status" value="1"/>
</dbReference>
<dbReference type="InterPro" id="IPR005119">
    <property type="entry name" value="LysR_subst-bd"/>
</dbReference>
<dbReference type="AlphaFoldDB" id="A0A7Y8CJC9"/>
<dbReference type="Proteomes" id="UP000520592">
    <property type="component" value="Unassembled WGS sequence"/>
</dbReference>
<evidence type="ECO:0000256" key="1">
    <source>
        <dbReference type="ARBA" id="ARBA00009437"/>
    </source>
</evidence>
<comment type="caution">
    <text evidence="6">The sequence shown here is derived from an EMBL/GenBank/DDBJ whole genome shotgun (WGS) entry which is preliminary data.</text>
</comment>
<dbReference type="InterPro" id="IPR000847">
    <property type="entry name" value="LysR_HTH_N"/>
</dbReference>
<dbReference type="InterPro" id="IPR050176">
    <property type="entry name" value="LTTR"/>
</dbReference>
<evidence type="ECO:0000256" key="2">
    <source>
        <dbReference type="ARBA" id="ARBA00023015"/>
    </source>
</evidence>
<evidence type="ECO:0000313" key="7">
    <source>
        <dbReference type="Proteomes" id="UP000520592"/>
    </source>
</evidence>
<sequence length="285" mass="31372">MRHLDLALLYSFKTIAECKNISVASQRLHKTQAAVSIQLKKLEELVGERLINRGHQTAELTSHGERMLQYARKMLALSDEAMDFFVKGEVAGTVRFGIPDDYASAFLPPVLQQFTQRYPRVNLKIRNDISQNLFTALENDELDLALVTQRSADGKGEILRSDQLQWVGAAGLQVDLTAPIPLALYPHGCGYRRQILSALSGCQLDYEIVFECTGVTGVRLAVDSGLAIAATSAPLIQPTWQILDTDSGSLPPLGNVTIELRQSTGEFSAAVSFFADELRKHVSAR</sequence>
<gene>
    <name evidence="6" type="ORF">HX876_12565</name>
</gene>
<dbReference type="GO" id="GO:0003677">
    <property type="term" value="F:DNA binding"/>
    <property type="evidence" value="ECO:0007669"/>
    <property type="project" value="UniProtKB-KW"/>
</dbReference>
<reference evidence="6 7" key="1">
    <citation type="submission" date="2020-04" db="EMBL/GenBank/DDBJ databases">
        <title>Molecular characterization of pseudomonads from Agaricus bisporus reveal novel blotch 2 pathogens in Western Europe.</title>
        <authorList>
            <person name="Taparia T."/>
            <person name="Krijger M."/>
            <person name="Haynes E."/>
            <person name="Elpinstone J.G."/>
            <person name="Noble R."/>
            <person name="Van Der Wolf J."/>
        </authorList>
    </citation>
    <scope>NUCLEOTIDE SEQUENCE [LARGE SCALE GENOMIC DNA]</scope>
    <source>
        <strain evidence="6 7">IPO3737</strain>
    </source>
</reference>
<dbReference type="PANTHER" id="PTHR30579">
    <property type="entry name" value="TRANSCRIPTIONAL REGULATOR"/>
    <property type="match status" value="1"/>
</dbReference>
<evidence type="ECO:0000256" key="4">
    <source>
        <dbReference type="ARBA" id="ARBA00023163"/>
    </source>
</evidence>
<dbReference type="RefSeq" id="WP_177055511.1">
    <property type="nucleotide sequence ID" value="NZ_JACAPC010000011.1"/>
</dbReference>
<dbReference type="Pfam" id="PF00126">
    <property type="entry name" value="HTH_1"/>
    <property type="match status" value="1"/>
</dbReference>
<evidence type="ECO:0000259" key="5">
    <source>
        <dbReference type="PROSITE" id="PS50931"/>
    </source>
</evidence>
<keyword evidence="2" id="KW-0805">Transcription regulation</keyword>
<dbReference type="Gene3D" id="3.40.190.10">
    <property type="entry name" value="Periplasmic binding protein-like II"/>
    <property type="match status" value="2"/>
</dbReference>
<proteinExistence type="inferred from homology"/>
<accession>A0A7Y8CJC9</accession>
<evidence type="ECO:0000256" key="3">
    <source>
        <dbReference type="ARBA" id="ARBA00023125"/>
    </source>
</evidence>
<dbReference type="EMBL" id="JACAQD010000013">
    <property type="protein sequence ID" value="NWC33228.1"/>
    <property type="molecule type" value="Genomic_DNA"/>
</dbReference>
<dbReference type="SUPFAM" id="SSF46785">
    <property type="entry name" value="Winged helix' DNA-binding domain"/>
    <property type="match status" value="1"/>
</dbReference>
<keyword evidence="3" id="KW-0238">DNA-binding</keyword>
<dbReference type="GO" id="GO:0003700">
    <property type="term" value="F:DNA-binding transcription factor activity"/>
    <property type="evidence" value="ECO:0007669"/>
    <property type="project" value="InterPro"/>
</dbReference>
<evidence type="ECO:0000313" key="6">
    <source>
        <dbReference type="EMBL" id="NWC33228.1"/>
    </source>
</evidence>
<name>A0A7Y8CJC9_9PSED</name>
<protein>
    <submittedName>
        <fullName evidence="6">LysR family transcriptional regulator</fullName>
    </submittedName>
</protein>
<keyword evidence="4" id="KW-0804">Transcription</keyword>
<dbReference type="InterPro" id="IPR036390">
    <property type="entry name" value="WH_DNA-bd_sf"/>
</dbReference>